<dbReference type="InterPro" id="IPR036179">
    <property type="entry name" value="Ig-like_dom_sf"/>
</dbReference>
<dbReference type="GeneTree" id="ENSGT01030000235241"/>
<keyword evidence="3" id="KW-0393">Immunoglobulin domain</keyword>
<evidence type="ECO:0000259" key="4">
    <source>
        <dbReference type="PROSITE" id="PS50835"/>
    </source>
</evidence>
<dbReference type="InterPro" id="IPR013783">
    <property type="entry name" value="Ig-like_fold"/>
</dbReference>
<dbReference type="PROSITE" id="PS50835">
    <property type="entry name" value="IG_LIKE"/>
    <property type="match status" value="1"/>
</dbReference>
<reference evidence="5" key="2">
    <citation type="submission" date="2025-08" db="UniProtKB">
        <authorList>
            <consortium name="Ensembl"/>
        </authorList>
    </citation>
    <scope>IDENTIFICATION</scope>
</reference>
<evidence type="ECO:0000313" key="6">
    <source>
        <dbReference type="Proteomes" id="UP000314980"/>
    </source>
</evidence>
<dbReference type="InterPro" id="IPR013106">
    <property type="entry name" value="Ig_V-set"/>
</dbReference>
<accession>A0A4W6FR98</accession>
<keyword evidence="6" id="KW-1185">Reference proteome</keyword>
<dbReference type="SMART" id="SM00409">
    <property type="entry name" value="IG"/>
    <property type="match status" value="1"/>
</dbReference>
<dbReference type="InterPro" id="IPR007110">
    <property type="entry name" value="Ig-like_dom"/>
</dbReference>
<reference evidence="6" key="1">
    <citation type="submission" date="2015-09" db="EMBL/GenBank/DDBJ databases">
        <authorList>
            <person name="Sai Rama Sridatta P."/>
        </authorList>
    </citation>
    <scope>NUCLEOTIDE SEQUENCE [LARGE SCALE GENOMIC DNA]</scope>
</reference>
<dbReference type="Proteomes" id="UP000314980">
    <property type="component" value="Unassembled WGS sequence"/>
</dbReference>
<dbReference type="Gene3D" id="2.60.40.10">
    <property type="entry name" value="Immunoglobulins"/>
    <property type="match status" value="1"/>
</dbReference>
<dbReference type="Pfam" id="PF07686">
    <property type="entry name" value="V-set"/>
    <property type="match status" value="1"/>
</dbReference>
<dbReference type="GO" id="GO:0050852">
    <property type="term" value="P:T cell receptor signaling pathway"/>
    <property type="evidence" value="ECO:0007669"/>
    <property type="project" value="TreeGrafter"/>
</dbReference>
<organism evidence="5 6">
    <name type="scientific">Lates calcarifer</name>
    <name type="common">Barramundi</name>
    <name type="synonym">Holocentrus calcarifer</name>
    <dbReference type="NCBI Taxonomy" id="8187"/>
    <lineage>
        <taxon>Eukaryota</taxon>
        <taxon>Metazoa</taxon>
        <taxon>Chordata</taxon>
        <taxon>Craniata</taxon>
        <taxon>Vertebrata</taxon>
        <taxon>Euteleostomi</taxon>
        <taxon>Actinopterygii</taxon>
        <taxon>Neopterygii</taxon>
        <taxon>Teleostei</taxon>
        <taxon>Neoteleostei</taxon>
        <taxon>Acanthomorphata</taxon>
        <taxon>Carangaria</taxon>
        <taxon>Carangaria incertae sedis</taxon>
        <taxon>Centropomidae</taxon>
        <taxon>Lates</taxon>
    </lineage>
</organism>
<dbReference type="InterPro" id="IPR050504">
    <property type="entry name" value="IgSF_BTN/MOG"/>
</dbReference>
<reference evidence="5" key="3">
    <citation type="submission" date="2025-09" db="UniProtKB">
        <authorList>
            <consortium name="Ensembl"/>
        </authorList>
    </citation>
    <scope>IDENTIFICATION</scope>
</reference>
<dbReference type="PANTHER" id="PTHR24100:SF151">
    <property type="entry name" value="ICOS LIGAND"/>
    <property type="match status" value="1"/>
</dbReference>
<feature type="domain" description="Ig-like" evidence="4">
    <location>
        <begin position="27"/>
        <end position="124"/>
    </location>
</feature>
<name>A0A4W6FR98_LATCA</name>
<dbReference type="PANTHER" id="PTHR24100">
    <property type="entry name" value="BUTYROPHILIN"/>
    <property type="match status" value="1"/>
</dbReference>
<dbReference type="SUPFAM" id="SSF48726">
    <property type="entry name" value="Immunoglobulin"/>
    <property type="match status" value="1"/>
</dbReference>
<protein>
    <recommendedName>
        <fullName evidence="4">Ig-like domain-containing protein</fullName>
    </recommendedName>
</protein>
<comment type="subcellular location">
    <subcellularLocation>
        <location evidence="1">Membrane</location>
    </subcellularLocation>
</comment>
<keyword evidence="2" id="KW-0472">Membrane</keyword>
<evidence type="ECO:0000256" key="1">
    <source>
        <dbReference type="ARBA" id="ARBA00004370"/>
    </source>
</evidence>
<dbReference type="GO" id="GO:0005102">
    <property type="term" value="F:signaling receptor binding"/>
    <property type="evidence" value="ECO:0007669"/>
    <property type="project" value="TreeGrafter"/>
</dbReference>
<dbReference type="InterPro" id="IPR003599">
    <property type="entry name" value="Ig_sub"/>
</dbReference>
<dbReference type="AlphaFoldDB" id="A0A4W6FR98"/>
<evidence type="ECO:0000256" key="2">
    <source>
        <dbReference type="ARBA" id="ARBA00023136"/>
    </source>
</evidence>
<dbReference type="GO" id="GO:0001817">
    <property type="term" value="P:regulation of cytokine production"/>
    <property type="evidence" value="ECO:0007669"/>
    <property type="project" value="TreeGrafter"/>
</dbReference>
<evidence type="ECO:0000313" key="5">
    <source>
        <dbReference type="Ensembl" id="ENSLCAP00010053772.1"/>
    </source>
</evidence>
<sequence>AATSSLNICFFTQSDTSCQVDVEGFIGEDVLLSCIYNNSTSVLEKVFIYWLDGDNRVMLEIVQSAPDFGPQHYKFRGRVVTFPDLYRRGNFSIVLQNIQQVDDSTYHCHVEPVDFHQVIRLTVSETRPETSNKCPQFYLLFLLSKNKVLKCFLKMFM</sequence>
<dbReference type="Ensembl" id="ENSLCAT00010055160.1">
    <property type="protein sequence ID" value="ENSLCAP00010053772.1"/>
    <property type="gene ID" value="ENSLCAG00010025018.1"/>
</dbReference>
<proteinExistence type="predicted"/>
<dbReference type="GO" id="GO:0009897">
    <property type="term" value="C:external side of plasma membrane"/>
    <property type="evidence" value="ECO:0007669"/>
    <property type="project" value="TreeGrafter"/>
</dbReference>
<dbReference type="InParanoid" id="A0A4W6FR98"/>
<evidence type="ECO:0000256" key="3">
    <source>
        <dbReference type="ARBA" id="ARBA00023319"/>
    </source>
</evidence>